<protein>
    <submittedName>
        <fullName evidence="1">Uncharacterized protein</fullName>
    </submittedName>
</protein>
<reference evidence="1 2" key="1">
    <citation type="submission" date="2019-05" db="EMBL/GenBank/DDBJ databases">
        <title>Another draft genome of Portunus trituberculatus and its Hox gene families provides insights of decapod evolution.</title>
        <authorList>
            <person name="Jeong J.-H."/>
            <person name="Song I."/>
            <person name="Kim S."/>
            <person name="Choi T."/>
            <person name="Kim D."/>
            <person name="Ryu S."/>
            <person name="Kim W."/>
        </authorList>
    </citation>
    <scope>NUCLEOTIDE SEQUENCE [LARGE SCALE GENOMIC DNA]</scope>
    <source>
        <tissue evidence="1">Muscle</tissue>
    </source>
</reference>
<dbReference type="AlphaFoldDB" id="A0A5B7IHG6"/>
<name>A0A5B7IHG6_PORTR</name>
<organism evidence="1 2">
    <name type="scientific">Portunus trituberculatus</name>
    <name type="common">Swimming crab</name>
    <name type="synonym">Neptunus trituberculatus</name>
    <dbReference type="NCBI Taxonomy" id="210409"/>
    <lineage>
        <taxon>Eukaryota</taxon>
        <taxon>Metazoa</taxon>
        <taxon>Ecdysozoa</taxon>
        <taxon>Arthropoda</taxon>
        <taxon>Crustacea</taxon>
        <taxon>Multicrustacea</taxon>
        <taxon>Malacostraca</taxon>
        <taxon>Eumalacostraca</taxon>
        <taxon>Eucarida</taxon>
        <taxon>Decapoda</taxon>
        <taxon>Pleocyemata</taxon>
        <taxon>Brachyura</taxon>
        <taxon>Eubrachyura</taxon>
        <taxon>Portunoidea</taxon>
        <taxon>Portunidae</taxon>
        <taxon>Portuninae</taxon>
        <taxon>Portunus</taxon>
    </lineage>
</organism>
<comment type="caution">
    <text evidence="1">The sequence shown here is derived from an EMBL/GenBank/DDBJ whole genome shotgun (WGS) entry which is preliminary data.</text>
</comment>
<evidence type="ECO:0000313" key="2">
    <source>
        <dbReference type="Proteomes" id="UP000324222"/>
    </source>
</evidence>
<keyword evidence="2" id="KW-1185">Reference proteome</keyword>
<dbReference type="OrthoDB" id="67700at2759"/>
<dbReference type="EMBL" id="VSRR010053689">
    <property type="protein sequence ID" value="MPC80318.1"/>
    <property type="molecule type" value="Genomic_DNA"/>
</dbReference>
<accession>A0A5B7IHG6</accession>
<evidence type="ECO:0000313" key="1">
    <source>
        <dbReference type="EMBL" id="MPC80318.1"/>
    </source>
</evidence>
<proteinExistence type="predicted"/>
<sequence>MAFFQNRSLSLVDMYIDTSEPTENVGQIQFSMEYNFNEMTLILRIMQVRGKGVASVAFC</sequence>
<dbReference type="Proteomes" id="UP000324222">
    <property type="component" value="Unassembled WGS sequence"/>
</dbReference>
<gene>
    <name evidence="1" type="ORF">E2C01_074895</name>
</gene>